<dbReference type="Proteomes" id="UP000582659">
    <property type="component" value="Unassembled WGS sequence"/>
</dbReference>
<feature type="chain" id="PRO_5035399608" evidence="2">
    <location>
        <begin position="20"/>
        <end position="74"/>
    </location>
</feature>
<feature type="region of interest" description="Disordered" evidence="1">
    <location>
        <begin position="21"/>
        <end position="56"/>
    </location>
</feature>
<evidence type="ECO:0000313" key="6">
    <source>
        <dbReference type="Proteomes" id="UP000659654"/>
    </source>
</evidence>
<reference evidence="7" key="1">
    <citation type="submission" date="2016-11" db="UniProtKB">
        <authorList>
            <consortium name="WormBaseParasite"/>
        </authorList>
    </citation>
    <scope>IDENTIFICATION</scope>
</reference>
<organism evidence="5 7">
    <name type="scientific">Bursaphelenchus xylophilus</name>
    <name type="common">Pinewood nematode worm</name>
    <name type="synonym">Aphelenchoides xylophilus</name>
    <dbReference type="NCBI Taxonomy" id="6326"/>
    <lineage>
        <taxon>Eukaryota</taxon>
        <taxon>Metazoa</taxon>
        <taxon>Ecdysozoa</taxon>
        <taxon>Nematoda</taxon>
        <taxon>Chromadorea</taxon>
        <taxon>Rhabditida</taxon>
        <taxon>Tylenchina</taxon>
        <taxon>Tylenchomorpha</taxon>
        <taxon>Aphelenchoidea</taxon>
        <taxon>Aphelenchoididae</taxon>
        <taxon>Bursaphelenchus</taxon>
    </lineage>
</organism>
<dbReference type="EMBL" id="CAJFCV020000005">
    <property type="protein sequence ID" value="CAG9126571.1"/>
    <property type="molecule type" value="Genomic_DNA"/>
</dbReference>
<dbReference type="EMBL" id="CAJFDI010000005">
    <property type="protein sequence ID" value="CAD5233081.1"/>
    <property type="molecule type" value="Genomic_DNA"/>
</dbReference>
<evidence type="ECO:0000313" key="5">
    <source>
        <dbReference type="Proteomes" id="UP000095284"/>
    </source>
</evidence>
<name>A0A1I7RXM0_BURXY</name>
<dbReference type="AlphaFoldDB" id="A0A1I7RXM0"/>
<sequence length="74" mass="8194">MLRKAVVLLFLFVLIGALAAPTSNSQSESVESPESVESLESQEVYAPRSASQQQDGGFFGSVKKYIYDIFNVRY</sequence>
<feature type="compositionally biased region" description="Low complexity" evidence="1">
    <location>
        <begin position="23"/>
        <end position="44"/>
    </location>
</feature>
<keyword evidence="2" id="KW-0732">Signal</keyword>
<dbReference type="WBParaSite" id="BXY_0548700.1">
    <property type="protein sequence ID" value="BXY_0548700.1"/>
    <property type="gene ID" value="BXY_0548700"/>
</dbReference>
<evidence type="ECO:0000313" key="4">
    <source>
        <dbReference type="EMBL" id="CAG9126571.1"/>
    </source>
</evidence>
<proteinExistence type="predicted"/>
<feature type="signal peptide" evidence="2">
    <location>
        <begin position="1"/>
        <end position="19"/>
    </location>
</feature>
<keyword evidence="6" id="KW-1185">Reference proteome</keyword>
<gene>
    <name evidence="3" type="ORF">BXYJ_LOCUS13172</name>
</gene>
<dbReference type="Proteomes" id="UP000095284">
    <property type="component" value="Unplaced"/>
</dbReference>
<dbReference type="Proteomes" id="UP000659654">
    <property type="component" value="Unassembled WGS sequence"/>
</dbReference>
<protein>
    <submittedName>
        <fullName evidence="3">(pine wood nematode) hypothetical protein</fullName>
    </submittedName>
</protein>
<reference evidence="4" key="2">
    <citation type="submission" date="2020-08" db="EMBL/GenBank/DDBJ databases">
        <authorList>
            <person name="Kikuchi T."/>
        </authorList>
    </citation>
    <scope>NUCLEOTIDE SEQUENCE</scope>
    <source>
        <strain evidence="3">Ka4C1</strain>
    </source>
</reference>
<evidence type="ECO:0000256" key="1">
    <source>
        <dbReference type="SAM" id="MobiDB-lite"/>
    </source>
</evidence>
<evidence type="ECO:0000313" key="3">
    <source>
        <dbReference type="EMBL" id="CAD5233081.1"/>
    </source>
</evidence>
<accession>A0A1I7RXM0</accession>
<evidence type="ECO:0000256" key="2">
    <source>
        <dbReference type="SAM" id="SignalP"/>
    </source>
</evidence>
<evidence type="ECO:0000313" key="7">
    <source>
        <dbReference type="WBParaSite" id="BXY_0548700.1"/>
    </source>
</evidence>